<dbReference type="Gene3D" id="3.50.30.10">
    <property type="entry name" value="Phosphohistidine domain"/>
    <property type="match status" value="1"/>
</dbReference>
<protein>
    <submittedName>
        <fullName evidence="3">Phosphoenolpyruvate synthase</fullName>
    </submittedName>
</protein>
<dbReference type="Gene3D" id="3.30.1490.20">
    <property type="entry name" value="ATP-grasp fold, A domain"/>
    <property type="match status" value="2"/>
</dbReference>
<dbReference type="PANTHER" id="PTHR43615:SF1">
    <property type="entry name" value="PPDK_N DOMAIN-CONTAINING PROTEIN"/>
    <property type="match status" value="1"/>
</dbReference>
<evidence type="ECO:0000313" key="3">
    <source>
        <dbReference type="EMBL" id="PZN78311.1"/>
    </source>
</evidence>
<dbReference type="InterPro" id="IPR051549">
    <property type="entry name" value="PEP_Utilizing_Enz"/>
</dbReference>
<evidence type="ECO:0000313" key="4">
    <source>
        <dbReference type="Proteomes" id="UP000249396"/>
    </source>
</evidence>
<dbReference type="Pfam" id="PF00391">
    <property type="entry name" value="PEP-utilizers"/>
    <property type="match status" value="1"/>
</dbReference>
<dbReference type="SUPFAM" id="SSF52009">
    <property type="entry name" value="Phosphohistidine domain"/>
    <property type="match status" value="1"/>
</dbReference>
<dbReference type="InterPro" id="IPR002192">
    <property type="entry name" value="PPDK_AMP/ATP-bd"/>
</dbReference>
<evidence type="ECO:0000259" key="2">
    <source>
        <dbReference type="Pfam" id="PF01326"/>
    </source>
</evidence>
<dbReference type="SUPFAM" id="SSF56059">
    <property type="entry name" value="Glutathione synthetase ATP-binding domain-like"/>
    <property type="match status" value="1"/>
</dbReference>
<gene>
    <name evidence="3" type="ORF">DM484_13110</name>
</gene>
<dbReference type="InterPro" id="IPR036637">
    <property type="entry name" value="Phosphohistidine_dom_sf"/>
</dbReference>
<dbReference type="Pfam" id="PF01326">
    <property type="entry name" value="PPDK_N"/>
    <property type="match status" value="1"/>
</dbReference>
<dbReference type="Gene3D" id="3.30.470.20">
    <property type="entry name" value="ATP-grasp fold, B domain"/>
    <property type="match status" value="2"/>
</dbReference>
<dbReference type="GO" id="GO:0016301">
    <property type="term" value="F:kinase activity"/>
    <property type="evidence" value="ECO:0007669"/>
    <property type="project" value="InterPro"/>
</dbReference>
<dbReference type="PANTHER" id="PTHR43615">
    <property type="entry name" value="PHOSPHOENOLPYRUVATE SYNTHASE-RELATED"/>
    <property type="match status" value="1"/>
</dbReference>
<name>A0A2W4R213_9GAMM</name>
<accession>A0A2W4R213</accession>
<dbReference type="AlphaFoldDB" id="A0A2W4R213"/>
<reference evidence="3 4" key="1">
    <citation type="journal article" date="2018" name="Aquat. Microb. Ecol.">
        <title>Gammaproteobacterial methanotrophs dominate.</title>
        <authorList>
            <person name="Rissanen A.J."/>
            <person name="Saarenheimo J."/>
            <person name="Tiirola M."/>
            <person name="Peura S."/>
            <person name="Aalto S.L."/>
            <person name="Karvinen A."/>
            <person name="Nykanen H."/>
        </authorList>
    </citation>
    <scope>NUCLEOTIDE SEQUENCE [LARGE SCALE GENOMIC DNA]</scope>
    <source>
        <strain evidence="3">AMbin10</strain>
    </source>
</reference>
<proteinExistence type="predicted"/>
<sequence length="780" mass="86414">MLYTFNQFSEQEHANLAGGKGSMLAKLYKSGYPVPDGFVILSTAFDDHGLVDAAREKLLSHYNQLINSSPTGKVAVRSSALAEDSAKASYAGKFETILNIATETGLYAAIQAVFESGKSESVKTYTDATGQSGTQTMAVVVQHMLDPSYAGVLFTADPISGDANILLGNLTEGLGDKLVSGKVNGRAFTYHMDTGTYHGPDYFEPYQRELLSMASKLVGECQFPQDIEWAVHQDRLFLLQSRPITHLSHTPEVWNDSLKGNYLWCNTNLGELFGNVITPFTWSIFREVVEGNVGPVGGHFMVGLVAGRSYFNISLVYSIFRKMGKQRRDILNSFDLFLGNVPDHIDIPVVPLSWSDCIGFMLRQTGHSLKSALGLNKFLVWAKEECPAWCESMFLAIEQSKNNSDLLRIHADIQPTIFKTFAMVAFVGNQFVQQQYKLKSTLSGVLDAEEIGVILSGLDGGGQLQSMAPLMGISALVKGRITREEFIRRYGHRGPDEAEMAAPRTAEDTDWINKLIGQWRDADPDSLLLKQKENRDRIWKILEQRQPKQVGKLRKLCAAAITRAHNRELAKSENFRQAWVMRKFVEKSAAINRLPADDLFYLSKNELIRFLQGDRQVLEHIAPRRETYAAYTALPPLPNLISGPIDPFRWAKLPNRRTDYFSETPSSHQVEDDKLLRGFPGSAGLVEGTVRVLTSHQRMDEFVTGEILVTSFTNVGWTPLFPRAAAIITDIGAPLSHAAIIARELGIPAVVGTGSATMKLRTGNKVRVNGSQGTVELLSC</sequence>
<dbReference type="InterPro" id="IPR013815">
    <property type="entry name" value="ATP_grasp_subdomain_1"/>
</dbReference>
<feature type="domain" description="PEP-utilising enzyme mobile" evidence="1">
    <location>
        <begin position="704"/>
        <end position="773"/>
    </location>
</feature>
<dbReference type="GO" id="GO:0005524">
    <property type="term" value="F:ATP binding"/>
    <property type="evidence" value="ECO:0007669"/>
    <property type="project" value="InterPro"/>
</dbReference>
<keyword evidence="3" id="KW-0670">Pyruvate</keyword>
<dbReference type="InterPro" id="IPR008279">
    <property type="entry name" value="PEP-util_enz_mobile_dom"/>
</dbReference>
<evidence type="ECO:0000259" key="1">
    <source>
        <dbReference type="Pfam" id="PF00391"/>
    </source>
</evidence>
<dbReference type="EMBL" id="QJPH01000321">
    <property type="protein sequence ID" value="PZN78311.1"/>
    <property type="molecule type" value="Genomic_DNA"/>
</dbReference>
<organism evidence="3 4">
    <name type="scientific">Candidatus Methylumidiphilus alinenensis</name>
    <dbReference type="NCBI Taxonomy" id="2202197"/>
    <lineage>
        <taxon>Bacteria</taxon>
        <taxon>Pseudomonadati</taxon>
        <taxon>Pseudomonadota</taxon>
        <taxon>Gammaproteobacteria</taxon>
        <taxon>Methylococcales</taxon>
        <taxon>Candidatus Methylumidiphilus</taxon>
    </lineage>
</organism>
<comment type="caution">
    <text evidence="3">The sequence shown here is derived from an EMBL/GenBank/DDBJ whole genome shotgun (WGS) entry which is preliminary data.</text>
</comment>
<dbReference type="Proteomes" id="UP000249396">
    <property type="component" value="Unassembled WGS sequence"/>
</dbReference>
<feature type="domain" description="Pyruvate phosphate dikinase AMP/ATP-binding" evidence="2">
    <location>
        <begin position="55"/>
        <end position="194"/>
    </location>
</feature>